<evidence type="ECO:0000256" key="2">
    <source>
        <dbReference type="SAM" id="Phobius"/>
    </source>
</evidence>
<dbReference type="Proteomes" id="UP000886667">
    <property type="component" value="Unassembled WGS sequence"/>
</dbReference>
<gene>
    <name evidence="3" type="ORF">JAZ07_02530</name>
</gene>
<feature type="transmembrane region" description="Helical" evidence="2">
    <location>
        <begin position="12"/>
        <end position="31"/>
    </location>
</feature>
<feature type="non-terminal residue" evidence="3">
    <location>
        <position position="173"/>
    </location>
</feature>
<feature type="transmembrane region" description="Helical" evidence="2">
    <location>
        <begin position="110"/>
        <end position="129"/>
    </location>
</feature>
<evidence type="ECO:0000313" key="4">
    <source>
        <dbReference type="Proteomes" id="UP000886667"/>
    </source>
</evidence>
<dbReference type="GO" id="GO:0016020">
    <property type="term" value="C:membrane"/>
    <property type="evidence" value="ECO:0007669"/>
    <property type="project" value="InterPro"/>
</dbReference>
<dbReference type="InterPro" id="IPR003425">
    <property type="entry name" value="CCB3/YggT"/>
</dbReference>
<proteinExistence type="inferred from homology"/>
<dbReference type="PANTHER" id="PTHR33219:SF14">
    <property type="entry name" value="PROTEIN COFACTOR ASSEMBLY OF COMPLEX C SUBUNIT B CCB3, CHLOROPLASTIC-RELATED"/>
    <property type="match status" value="1"/>
</dbReference>
<dbReference type="AlphaFoldDB" id="A0A9E4N3J4"/>
<accession>A0A9E4N3J4</accession>
<dbReference type="PANTHER" id="PTHR33219">
    <property type="entry name" value="YLMG HOMOLOG PROTEIN 2, CHLOROPLASTIC"/>
    <property type="match status" value="1"/>
</dbReference>
<keyword evidence="2" id="KW-0472">Membrane</keyword>
<sequence length="173" mass="18865">MGSSYLTNPLVFLVQTLFGLYILAILLRFLLQVVRADFYNPISQFLVKVTNPPLKPLRRLIPGFGGIDISSLILAWLLKAVELFIVIMIAGQSASLLGPLLLAIPELVELTINIFLFAVLIQVILSWVSPGNYNPAVSLLYSLTGPVMRPAQKLLPPVGGLDLSPMLVMIGLV</sequence>
<comment type="caution">
    <text evidence="3">The sequence shown here is derived from an EMBL/GenBank/DDBJ whole genome shotgun (WGS) entry which is preliminary data.</text>
</comment>
<comment type="similarity">
    <text evidence="1">Belongs to the YggT family.</text>
</comment>
<dbReference type="EMBL" id="JAEPCM010000057">
    <property type="protein sequence ID" value="MCG7945204.1"/>
    <property type="molecule type" value="Genomic_DNA"/>
</dbReference>
<protein>
    <submittedName>
        <fullName evidence="3">YggT family protein</fullName>
    </submittedName>
</protein>
<evidence type="ECO:0000256" key="1">
    <source>
        <dbReference type="ARBA" id="ARBA00010894"/>
    </source>
</evidence>
<organism evidence="3 4">
    <name type="scientific">Candidatus Thiodiazotropha taylori</name>
    <dbReference type="NCBI Taxonomy" id="2792791"/>
    <lineage>
        <taxon>Bacteria</taxon>
        <taxon>Pseudomonadati</taxon>
        <taxon>Pseudomonadota</taxon>
        <taxon>Gammaproteobacteria</taxon>
        <taxon>Chromatiales</taxon>
        <taxon>Sedimenticolaceae</taxon>
        <taxon>Candidatus Thiodiazotropha</taxon>
    </lineage>
</organism>
<keyword evidence="2" id="KW-0812">Transmembrane</keyword>
<evidence type="ECO:0000313" key="3">
    <source>
        <dbReference type="EMBL" id="MCG7945204.1"/>
    </source>
</evidence>
<reference evidence="3" key="1">
    <citation type="journal article" date="2021" name="Proc. Natl. Acad. Sci. U.S.A.">
        <title>Global biogeography of chemosynthetic symbionts reveals both localized and globally distributed symbiont groups. .</title>
        <authorList>
            <person name="Osvatic J.T."/>
            <person name="Wilkins L.G.E."/>
            <person name="Leibrecht L."/>
            <person name="Leray M."/>
            <person name="Zauner S."/>
            <person name="Polzin J."/>
            <person name="Camacho Y."/>
            <person name="Gros O."/>
            <person name="van Gils J.A."/>
            <person name="Eisen J.A."/>
            <person name="Petersen J.M."/>
            <person name="Yuen B."/>
        </authorList>
    </citation>
    <scope>NUCLEOTIDE SEQUENCE</scope>
    <source>
        <strain evidence="3">MAGclacostrist064TRANS</strain>
    </source>
</reference>
<name>A0A9E4N3J4_9GAMM</name>
<dbReference type="Pfam" id="PF02325">
    <property type="entry name" value="CCB3_YggT"/>
    <property type="match status" value="2"/>
</dbReference>
<keyword evidence="2" id="KW-1133">Transmembrane helix</keyword>